<feature type="compositionally biased region" description="Polar residues" evidence="1">
    <location>
        <begin position="282"/>
        <end position="291"/>
    </location>
</feature>
<feature type="region of interest" description="Disordered" evidence="1">
    <location>
        <begin position="266"/>
        <end position="293"/>
    </location>
</feature>
<proteinExistence type="predicted"/>
<sequence length="352" mass="36622">MKKNLFKLILGLMVLMIIGLAGNVFAEGGMGYGPGWHHRAYGETGYTGNLTDQEIKALETERNAFLKDTEGNRQQIYQKELDLKSELAKENPDAQKAAQLQKEISDLEAKLNQKLLDHVLRMRKISPNVGQGFMGGGPMGPGAEQNRISGAPDQGGWNYCPYCGRSLEGGGYGMGPGMMGSGYGTSYGMMGSGYGMGPGMMGGGYGTGSGMMGGGYGTGSGMMGGGYGTGSGMMGGGYGTGSGMMGGGYGTGSGMMGGGYGKGSGWMGRGPTQGGRTPQTGSQYRQGQGPLSESDAKSIVENYLASNRNPNLKIGKIKDAGNAFEAEILTKENALVDKVLIDKSSGWMRSAY</sequence>
<evidence type="ECO:0000256" key="1">
    <source>
        <dbReference type="SAM" id="MobiDB-lite"/>
    </source>
</evidence>
<comment type="caution">
    <text evidence="2">The sequence shown here is derived from an EMBL/GenBank/DDBJ whole genome shotgun (WGS) entry which is preliminary data.</text>
</comment>
<protein>
    <submittedName>
        <fullName evidence="2">Periplasmic heavy metal sensor</fullName>
    </submittedName>
</protein>
<organism evidence="2 3">
    <name type="scientific">Candidatus Desulfatibia profunda</name>
    <dbReference type="NCBI Taxonomy" id="2841695"/>
    <lineage>
        <taxon>Bacteria</taxon>
        <taxon>Pseudomonadati</taxon>
        <taxon>Thermodesulfobacteriota</taxon>
        <taxon>Desulfobacteria</taxon>
        <taxon>Desulfobacterales</taxon>
        <taxon>Desulfobacterales incertae sedis</taxon>
        <taxon>Candidatus Desulfatibia</taxon>
    </lineage>
</organism>
<name>A0A8J6NY09_9BACT</name>
<gene>
    <name evidence="2" type="ORF">H8E23_11745</name>
</gene>
<accession>A0A8J6NY09</accession>
<dbReference type="InterPro" id="IPR025961">
    <property type="entry name" value="Metal_resist"/>
</dbReference>
<dbReference type="Proteomes" id="UP000603434">
    <property type="component" value="Unassembled WGS sequence"/>
</dbReference>
<dbReference type="EMBL" id="JACNJH010000166">
    <property type="protein sequence ID" value="MBC8362058.1"/>
    <property type="molecule type" value="Genomic_DNA"/>
</dbReference>
<evidence type="ECO:0000313" key="3">
    <source>
        <dbReference type="Proteomes" id="UP000603434"/>
    </source>
</evidence>
<reference evidence="2 3" key="1">
    <citation type="submission" date="2020-08" db="EMBL/GenBank/DDBJ databases">
        <title>Bridging the membrane lipid divide: bacteria of the FCB group superphylum have the potential to synthesize archaeal ether lipids.</title>
        <authorList>
            <person name="Villanueva L."/>
            <person name="Von Meijenfeldt F.A.B."/>
            <person name="Westbye A.B."/>
            <person name="Yadav S."/>
            <person name="Hopmans E.C."/>
            <person name="Dutilh B.E."/>
            <person name="Sinninghe Damste J.S."/>
        </authorList>
    </citation>
    <scope>NUCLEOTIDE SEQUENCE [LARGE SCALE GENOMIC DNA]</scope>
    <source>
        <strain evidence="2">NIOZ-UU30</strain>
    </source>
</reference>
<dbReference type="AlphaFoldDB" id="A0A8J6NY09"/>
<dbReference type="Gene3D" id="1.20.120.1490">
    <property type="match status" value="1"/>
</dbReference>
<dbReference type="Pfam" id="PF13801">
    <property type="entry name" value="Metal_resist"/>
    <property type="match status" value="1"/>
</dbReference>
<evidence type="ECO:0000313" key="2">
    <source>
        <dbReference type="EMBL" id="MBC8362058.1"/>
    </source>
</evidence>